<evidence type="ECO:0000313" key="2">
    <source>
        <dbReference type="Proteomes" id="UP000887566"/>
    </source>
</evidence>
<dbReference type="SUPFAM" id="SSF54695">
    <property type="entry name" value="POZ domain"/>
    <property type="match status" value="1"/>
</dbReference>
<dbReference type="InterPro" id="IPR011333">
    <property type="entry name" value="SKP1/BTB/POZ_sf"/>
</dbReference>
<evidence type="ECO:0000259" key="1">
    <source>
        <dbReference type="SMART" id="SM00225"/>
    </source>
</evidence>
<dbReference type="InterPro" id="IPR003131">
    <property type="entry name" value="T1-type_BTB"/>
</dbReference>
<dbReference type="CDD" id="cd18316">
    <property type="entry name" value="BTB_POZ_KCTD-like"/>
    <property type="match status" value="1"/>
</dbReference>
<dbReference type="WBParaSite" id="PSAMB.scaffold741size42268.g8361.t1">
    <property type="protein sequence ID" value="PSAMB.scaffold741size42268.g8361.t1"/>
    <property type="gene ID" value="PSAMB.scaffold741size42268.g8361"/>
</dbReference>
<organism evidence="2 3">
    <name type="scientific">Plectus sambesii</name>
    <dbReference type="NCBI Taxonomy" id="2011161"/>
    <lineage>
        <taxon>Eukaryota</taxon>
        <taxon>Metazoa</taxon>
        <taxon>Ecdysozoa</taxon>
        <taxon>Nematoda</taxon>
        <taxon>Chromadorea</taxon>
        <taxon>Plectida</taxon>
        <taxon>Plectina</taxon>
        <taxon>Plectoidea</taxon>
        <taxon>Plectidae</taxon>
        <taxon>Plectus</taxon>
    </lineage>
</organism>
<dbReference type="InterPro" id="IPR000210">
    <property type="entry name" value="BTB/POZ_dom"/>
</dbReference>
<dbReference type="Gene3D" id="3.30.710.10">
    <property type="entry name" value="Potassium Channel Kv1.1, Chain A"/>
    <property type="match status" value="1"/>
</dbReference>
<dbReference type="Pfam" id="PF02214">
    <property type="entry name" value="BTB_2"/>
    <property type="match status" value="1"/>
</dbReference>
<keyword evidence="2" id="KW-1185">Reference proteome</keyword>
<protein>
    <submittedName>
        <fullName evidence="3">BTB domain-containing protein</fullName>
    </submittedName>
</protein>
<dbReference type="PANTHER" id="PTHR14499">
    <property type="entry name" value="POTASSIUM CHANNEL TETRAMERIZATION DOMAIN-CONTAINING"/>
    <property type="match status" value="1"/>
</dbReference>
<feature type="domain" description="BTB" evidence="1">
    <location>
        <begin position="14"/>
        <end position="117"/>
    </location>
</feature>
<evidence type="ECO:0000313" key="3">
    <source>
        <dbReference type="WBParaSite" id="PSAMB.scaffold741size42268.g8361.t1"/>
    </source>
</evidence>
<dbReference type="GO" id="GO:0051260">
    <property type="term" value="P:protein homooligomerization"/>
    <property type="evidence" value="ECO:0007669"/>
    <property type="project" value="InterPro"/>
</dbReference>
<proteinExistence type="predicted"/>
<dbReference type="Proteomes" id="UP000887566">
    <property type="component" value="Unplaced"/>
</dbReference>
<dbReference type="SMART" id="SM00225">
    <property type="entry name" value="BTB"/>
    <property type="match status" value="1"/>
</dbReference>
<reference evidence="3" key="1">
    <citation type="submission" date="2022-11" db="UniProtKB">
        <authorList>
            <consortium name="WormBaseParasite"/>
        </authorList>
    </citation>
    <scope>IDENTIFICATION</scope>
</reference>
<accession>A0A914XBG4</accession>
<sequence>MFWLVESPPPTEEVTVNINVGGFRVETRLATLRKFEHSVIAQMFPPGRWFTEGLFDREQSRFIDRNGEAFIYVLDHLRGKTIMPSDRSLMDRLMDDAEFYGLWELQQKVHNHDLNCREIWIIFEDME</sequence>
<name>A0A914XBG4_9BILA</name>
<dbReference type="PANTHER" id="PTHR14499:SF136">
    <property type="entry name" value="GH08630P"/>
    <property type="match status" value="1"/>
</dbReference>
<dbReference type="AlphaFoldDB" id="A0A914XBG4"/>